<accession>A0A323UWU5</accession>
<keyword evidence="3" id="KW-1185">Reference proteome</keyword>
<organism evidence="2 3">
    <name type="scientific">Parazoarcus communis SWub3 = DSM 12120</name>
    <dbReference type="NCBI Taxonomy" id="1121029"/>
    <lineage>
        <taxon>Bacteria</taxon>
        <taxon>Pseudomonadati</taxon>
        <taxon>Pseudomonadota</taxon>
        <taxon>Betaproteobacteria</taxon>
        <taxon>Rhodocyclales</taxon>
        <taxon>Zoogloeaceae</taxon>
        <taxon>Parazoarcus</taxon>
    </lineage>
</organism>
<protein>
    <submittedName>
        <fullName evidence="2">Uncharacterized protein</fullName>
    </submittedName>
</protein>
<dbReference type="RefSeq" id="WP_110524928.1">
    <property type="nucleotide sequence ID" value="NZ_QKOE01000007.1"/>
</dbReference>
<reference evidence="2 3" key="1">
    <citation type="submission" date="2018-06" db="EMBL/GenBank/DDBJ databases">
        <title>Azoarcus communis strain SWub3 genome.</title>
        <authorList>
            <person name="Zorraquino Salvo V."/>
            <person name="Toubiana D."/>
            <person name="Blumwald E."/>
        </authorList>
    </citation>
    <scope>NUCLEOTIDE SEQUENCE [LARGE SCALE GENOMIC DNA]</scope>
    <source>
        <strain evidence="2 3">SWub3</strain>
    </source>
</reference>
<proteinExistence type="predicted"/>
<dbReference type="Proteomes" id="UP000248259">
    <property type="component" value="Unassembled WGS sequence"/>
</dbReference>
<evidence type="ECO:0000313" key="2">
    <source>
        <dbReference type="EMBL" id="PZA16423.1"/>
    </source>
</evidence>
<evidence type="ECO:0000256" key="1">
    <source>
        <dbReference type="SAM" id="Coils"/>
    </source>
</evidence>
<keyword evidence="1" id="KW-0175">Coiled coil</keyword>
<dbReference type="AlphaFoldDB" id="A0A323UWU5"/>
<dbReference type="EMBL" id="QKOE01000007">
    <property type="protein sequence ID" value="PZA16423.1"/>
    <property type="molecule type" value="Genomic_DNA"/>
</dbReference>
<comment type="caution">
    <text evidence="2">The sequence shown here is derived from an EMBL/GenBank/DDBJ whole genome shotgun (WGS) entry which is preliminary data.</text>
</comment>
<name>A0A323UWU5_9RHOO</name>
<evidence type="ECO:0000313" key="3">
    <source>
        <dbReference type="Proteomes" id="UP000248259"/>
    </source>
</evidence>
<sequence length="238" mass="25998">MIKNPKTQETLDALKASLQQAYAEFQAARTTLATLEQNAATLRSAAAAAETDAGRIRGELRDLLRQSVGKPGKSLHQKSAEQRAAIELVEEYTALVADLKLETERARLKLTPPAEKVIRLRQTLARTFADALIGEAITEVAPRLQLGLLIQAQLEDGEFFNERIKTHWGDAKRLVHADLAKSIATALSAADTPTLMLPDDLREALKCAHLEGFVPLSPLQQKLATRTLVSHISPQEAA</sequence>
<feature type="coiled-coil region" evidence="1">
    <location>
        <begin position="11"/>
        <end position="52"/>
    </location>
</feature>
<gene>
    <name evidence="2" type="ORF">DNK49_12295</name>
</gene>